<keyword evidence="3" id="KW-1185">Reference proteome</keyword>
<dbReference type="Proteomes" id="UP001295740">
    <property type="component" value="Unassembled WGS sequence"/>
</dbReference>
<evidence type="ECO:0000313" key="2">
    <source>
        <dbReference type="EMBL" id="CAJ2509887.1"/>
    </source>
</evidence>
<organism evidence="2 3">
    <name type="scientific">Anthostomella pinea</name>
    <dbReference type="NCBI Taxonomy" id="933095"/>
    <lineage>
        <taxon>Eukaryota</taxon>
        <taxon>Fungi</taxon>
        <taxon>Dikarya</taxon>
        <taxon>Ascomycota</taxon>
        <taxon>Pezizomycotina</taxon>
        <taxon>Sordariomycetes</taxon>
        <taxon>Xylariomycetidae</taxon>
        <taxon>Xylariales</taxon>
        <taxon>Xylariaceae</taxon>
        <taxon>Anthostomella</taxon>
    </lineage>
</organism>
<feature type="region of interest" description="Disordered" evidence="1">
    <location>
        <begin position="26"/>
        <end position="46"/>
    </location>
</feature>
<name>A0AAI8YM65_9PEZI</name>
<evidence type="ECO:0000256" key="1">
    <source>
        <dbReference type="SAM" id="MobiDB-lite"/>
    </source>
</evidence>
<dbReference type="EMBL" id="CAUWAG010000013">
    <property type="protein sequence ID" value="CAJ2509887.1"/>
    <property type="molecule type" value="Genomic_DNA"/>
</dbReference>
<dbReference type="AlphaFoldDB" id="A0AAI8YM65"/>
<reference evidence="2" key="1">
    <citation type="submission" date="2023-10" db="EMBL/GenBank/DDBJ databases">
        <authorList>
            <person name="Hackl T."/>
        </authorList>
    </citation>
    <scope>NUCLEOTIDE SEQUENCE</scope>
</reference>
<comment type="caution">
    <text evidence="2">The sequence shown here is derived from an EMBL/GenBank/DDBJ whole genome shotgun (WGS) entry which is preliminary data.</text>
</comment>
<proteinExistence type="predicted"/>
<feature type="compositionally biased region" description="Polar residues" evidence="1">
    <location>
        <begin position="32"/>
        <end position="46"/>
    </location>
</feature>
<sequence length="159" mass="17295">MWFCCFPCWRVTDIYLEGDEEDEAVEMDTDSDAQSVTQRVTSNDTKSNITDATEEIKRVRSCGISNGQQIIQSIWNGSDWVQDTTPQVERLVIHTAHAPRPCPAAIAAIATIAAMVWPLTPTVTSIDMVIPSTGPVLRQAPRALTPARLGLAALEASGI</sequence>
<evidence type="ECO:0000313" key="3">
    <source>
        <dbReference type="Proteomes" id="UP001295740"/>
    </source>
</evidence>
<gene>
    <name evidence="2" type="ORF">KHLLAP_LOCUS10355</name>
</gene>
<protein>
    <submittedName>
        <fullName evidence="2">Uu.00g057870.m01.CDS01</fullName>
    </submittedName>
</protein>
<accession>A0AAI8YM65</accession>